<dbReference type="InterPro" id="IPR023765">
    <property type="entry name" value="SBP_5_CS"/>
</dbReference>
<comment type="caution">
    <text evidence="6">The sequence shown here is derived from an EMBL/GenBank/DDBJ whole genome shotgun (WGS) entry which is preliminary data.</text>
</comment>
<accession>A0A5M8B724</accession>
<dbReference type="EMBL" id="VWRN01000010">
    <property type="protein sequence ID" value="KAA6131099.1"/>
    <property type="molecule type" value="Genomic_DNA"/>
</dbReference>
<dbReference type="PROSITE" id="PS01040">
    <property type="entry name" value="SBP_BACTERIAL_5"/>
    <property type="match status" value="1"/>
</dbReference>
<dbReference type="GO" id="GO:1904680">
    <property type="term" value="F:peptide transmembrane transporter activity"/>
    <property type="evidence" value="ECO:0007669"/>
    <property type="project" value="TreeGrafter"/>
</dbReference>
<feature type="chain" id="PRO_5024345651" evidence="4">
    <location>
        <begin position="30"/>
        <end position="529"/>
    </location>
</feature>
<keyword evidence="7" id="KW-1185">Reference proteome</keyword>
<dbReference type="AlphaFoldDB" id="A0A5M8B724"/>
<evidence type="ECO:0000313" key="7">
    <source>
        <dbReference type="Proteomes" id="UP000324324"/>
    </source>
</evidence>
<evidence type="ECO:0000256" key="3">
    <source>
        <dbReference type="ARBA" id="ARBA00022729"/>
    </source>
</evidence>
<sequence length="529" mass="58566">MPLRHHQKAFATALLAAAISFGAGGQALAADFKLAMSSPPTSMDPHFYNLFSNINVSEHIFDSLIKMDADSRIIPGLAESWKLVNETTWEFKIRKGVKFHDGSPLTAEDILWSLDRPATIQNSPGKFDVYTKAIVAKKIVDPNTIQLITAQPYPLVLNDLTSIFIVQKKATQGLNSDDFAQGKGMVGTGPFKFVSYARDDRVELTRNPDYWGPKPAWDKVTLRFIPNPATRLAALLSGDVQAIENVPTPDLPQVRKNPKLSFFSKISHRVIYLYFDAKRDKSPYVTTKDGQPMDKNPLKDARVRNAISMAINRQGIKDRLMEGLSEPTNNLVPPTLFGHNPNLKTVKYDPEGAKKLLAEAGYPNGFGVTLHTPNNRYVNDEKIAQTVAQNLTRIGIATRVEGMPMATYSSKGIKHEWSFGLLGWGAQTGEVSSPLRALLACEDAKKGFGTTNWGEYCNPKMDAVLEKALSTVDDAQRSKLLQEATAIAINDGGIIPIHQQVTTWATQKGITYVPRTDERTYAHNFKPQQ</sequence>
<dbReference type="InterPro" id="IPR030678">
    <property type="entry name" value="Peptide/Ni-bd"/>
</dbReference>
<organism evidence="6 7">
    <name type="scientific">Cupriavidus cauae</name>
    <dbReference type="NCBI Taxonomy" id="2608999"/>
    <lineage>
        <taxon>Bacteria</taxon>
        <taxon>Pseudomonadati</taxon>
        <taxon>Pseudomonadota</taxon>
        <taxon>Betaproteobacteria</taxon>
        <taxon>Burkholderiales</taxon>
        <taxon>Burkholderiaceae</taxon>
        <taxon>Cupriavidus</taxon>
    </lineage>
</organism>
<dbReference type="GO" id="GO:0030288">
    <property type="term" value="C:outer membrane-bounded periplasmic space"/>
    <property type="evidence" value="ECO:0007669"/>
    <property type="project" value="UniProtKB-ARBA"/>
</dbReference>
<keyword evidence="3 4" id="KW-0732">Signal</keyword>
<dbReference type="RefSeq" id="WP_150082089.1">
    <property type="nucleotide sequence ID" value="NZ_VWRN01000010.1"/>
</dbReference>
<dbReference type="PIRSF" id="PIRSF002741">
    <property type="entry name" value="MppA"/>
    <property type="match status" value="1"/>
</dbReference>
<dbReference type="InterPro" id="IPR039424">
    <property type="entry name" value="SBP_5"/>
</dbReference>
<dbReference type="GO" id="GO:0015833">
    <property type="term" value="P:peptide transport"/>
    <property type="evidence" value="ECO:0007669"/>
    <property type="project" value="TreeGrafter"/>
</dbReference>
<evidence type="ECO:0000259" key="5">
    <source>
        <dbReference type="Pfam" id="PF00496"/>
    </source>
</evidence>
<dbReference type="PANTHER" id="PTHR30290">
    <property type="entry name" value="PERIPLASMIC BINDING COMPONENT OF ABC TRANSPORTER"/>
    <property type="match status" value="1"/>
</dbReference>
<evidence type="ECO:0000256" key="2">
    <source>
        <dbReference type="ARBA" id="ARBA00022448"/>
    </source>
</evidence>
<feature type="signal peptide" evidence="4">
    <location>
        <begin position="1"/>
        <end position="29"/>
    </location>
</feature>
<name>A0A5M8B724_9BURK</name>
<dbReference type="InterPro" id="IPR000914">
    <property type="entry name" value="SBP_5_dom"/>
</dbReference>
<dbReference type="Proteomes" id="UP000324324">
    <property type="component" value="Unassembled WGS sequence"/>
</dbReference>
<dbReference type="GO" id="GO:0043190">
    <property type="term" value="C:ATP-binding cassette (ABC) transporter complex"/>
    <property type="evidence" value="ECO:0007669"/>
    <property type="project" value="InterPro"/>
</dbReference>
<protein>
    <submittedName>
        <fullName evidence="6">ABC transporter substrate-binding protein</fullName>
    </submittedName>
</protein>
<evidence type="ECO:0000256" key="4">
    <source>
        <dbReference type="SAM" id="SignalP"/>
    </source>
</evidence>
<dbReference type="Pfam" id="PF00496">
    <property type="entry name" value="SBP_bac_5"/>
    <property type="match status" value="1"/>
</dbReference>
<dbReference type="Gene3D" id="3.90.76.10">
    <property type="entry name" value="Dipeptide-binding Protein, Domain 1"/>
    <property type="match status" value="1"/>
</dbReference>
<dbReference type="SUPFAM" id="SSF53850">
    <property type="entry name" value="Periplasmic binding protein-like II"/>
    <property type="match status" value="1"/>
</dbReference>
<reference evidence="6 7" key="1">
    <citation type="submission" date="2019-09" db="EMBL/GenBank/DDBJ databases">
        <title>Isolation of a novel species in the genus Cupriavidus from patients with sepsis using whole genome sequencing.</title>
        <authorList>
            <person name="Kweon O.J."/>
            <person name="Lee M.-K."/>
        </authorList>
    </citation>
    <scope>NUCLEOTIDE SEQUENCE [LARGE SCALE GENOMIC DNA]</scope>
    <source>
        <strain evidence="6 7">MKL-01</strain>
    </source>
</reference>
<dbReference type="Gene3D" id="3.10.105.10">
    <property type="entry name" value="Dipeptide-binding Protein, Domain 3"/>
    <property type="match status" value="1"/>
</dbReference>
<dbReference type="Gene3D" id="3.40.190.10">
    <property type="entry name" value="Periplasmic binding protein-like II"/>
    <property type="match status" value="1"/>
</dbReference>
<keyword evidence="2" id="KW-0813">Transport</keyword>
<comment type="similarity">
    <text evidence="1">Belongs to the bacterial solute-binding protein 5 family.</text>
</comment>
<dbReference type="PANTHER" id="PTHR30290:SF9">
    <property type="entry name" value="OLIGOPEPTIDE-BINDING PROTEIN APPA"/>
    <property type="match status" value="1"/>
</dbReference>
<evidence type="ECO:0000313" key="6">
    <source>
        <dbReference type="EMBL" id="KAA6131099.1"/>
    </source>
</evidence>
<gene>
    <name evidence="6" type="ORF">F1599_02110</name>
</gene>
<proteinExistence type="inferred from homology"/>
<evidence type="ECO:0000256" key="1">
    <source>
        <dbReference type="ARBA" id="ARBA00005695"/>
    </source>
</evidence>
<dbReference type="CDD" id="cd08498">
    <property type="entry name" value="PBP2_NikA_DppA_OppA_like_2"/>
    <property type="match status" value="1"/>
</dbReference>
<feature type="domain" description="Solute-binding protein family 5" evidence="5">
    <location>
        <begin position="73"/>
        <end position="444"/>
    </location>
</feature>